<dbReference type="AlphaFoldDB" id="A0A1U7CK28"/>
<feature type="compositionally biased region" description="Low complexity" evidence="1">
    <location>
        <begin position="160"/>
        <end position="177"/>
    </location>
</feature>
<protein>
    <submittedName>
        <fullName evidence="2">Uncharacterized protein</fullName>
    </submittedName>
</protein>
<feature type="region of interest" description="Disordered" evidence="1">
    <location>
        <begin position="1"/>
        <end position="21"/>
    </location>
</feature>
<feature type="region of interest" description="Disordered" evidence="1">
    <location>
        <begin position="143"/>
        <end position="237"/>
    </location>
</feature>
<dbReference type="Proteomes" id="UP000186309">
    <property type="component" value="Chromosome"/>
</dbReference>
<gene>
    <name evidence="2" type="ORF">BSF38_00711</name>
</gene>
<evidence type="ECO:0000313" key="2">
    <source>
        <dbReference type="EMBL" id="APW59294.1"/>
    </source>
</evidence>
<name>A0A1U7CK28_9BACT</name>
<reference evidence="3" key="1">
    <citation type="submission" date="2016-12" db="EMBL/GenBank/DDBJ databases">
        <title>Comparative genomics of four Isosphaeraceae planctomycetes: a common pool of plasmids and glycoside hydrolase genes.</title>
        <authorList>
            <person name="Ivanova A."/>
        </authorList>
    </citation>
    <scope>NUCLEOTIDE SEQUENCE [LARGE SCALE GENOMIC DNA]</scope>
    <source>
        <strain evidence="3">PX4</strain>
    </source>
</reference>
<dbReference type="EMBL" id="CP019082">
    <property type="protein sequence ID" value="APW59294.1"/>
    <property type="molecule type" value="Genomic_DNA"/>
</dbReference>
<evidence type="ECO:0000313" key="3">
    <source>
        <dbReference type="Proteomes" id="UP000186309"/>
    </source>
</evidence>
<organism evidence="2 3">
    <name type="scientific">Paludisphaera borealis</name>
    <dbReference type="NCBI Taxonomy" id="1387353"/>
    <lineage>
        <taxon>Bacteria</taxon>
        <taxon>Pseudomonadati</taxon>
        <taxon>Planctomycetota</taxon>
        <taxon>Planctomycetia</taxon>
        <taxon>Isosphaerales</taxon>
        <taxon>Isosphaeraceae</taxon>
        <taxon>Paludisphaera</taxon>
    </lineage>
</organism>
<keyword evidence="3" id="KW-1185">Reference proteome</keyword>
<feature type="compositionally biased region" description="Basic residues" evidence="1">
    <location>
        <begin position="190"/>
        <end position="209"/>
    </location>
</feature>
<accession>A0A1U7CK28</accession>
<sequence>MINGSRDGGRRMSRSALGRKGGLGEEVANGAVAVRELRSRRHRLGDHILVRAFSRSRAMAVHRRRAQDRDPVQHGLPALDSSIGRRVHGSFPKGFLANVHLSPGDEQPSLGLRAWLPLWNSARGTARPFTGYAWLRSGALARAQRRRRDGHPGPRSRATVSPVRSGRGPSGSGSSSRANSKAWRRDRSGFRRHKPGKAKSTARRIRRREARGGWRSGGTVAEGRAAGCGPAPSTPRS</sequence>
<dbReference type="KEGG" id="pbor:BSF38_00711"/>
<proteinExistence type="predicted"/>
<evidence type="ECO:0000256" key="1">
    <source>
        <dbReference type="SAM" id="MobiDB-lite"/>
    </source>
</evidence>